<evidence type="ECO:0000313" key="1">
    <source>
        <dbReference type="EMBL" id="KAG7818980.1"/>
    </source>
</evidence>
<accession>A0AAN6DGT1</accession>
<evidence type="ECO:0000313" key="2">
    <source>
        <dbReference type="EMBL" id="KAG7850942.1"/>
    </source>
</evidence>
<organism evidence="1 3">
    <name type="scientific">Pichia angusta</name>
    <name type="common">Yeast</name>
    <name type="synonym">Hansenula polymorpha</name>
    <dbReference type="NCBI Taxonomy" id="870730"/>
    <lineage>
        <taxon>Eukaryota</taxon>
        <taxon>Fungi</taxon>
        <taxon>Dikarya</taxon>
        <taxon>Ascomycota</taxon>
        <taxon>Saccharomycotina</taxon>
        <taxon>Pichiomycetes</taxon>
        <taxon>Pichiales</taxon>
        <taxon>Pichiaceae</taxon>
        <taxon>Ogataea</taxon>
    </lineage>
</organism>
<dbReference type="AlphaFoldDB" id="A0AAN6DGT1"/>
<name>A0AAN6DGT1_PICAN</name>
<evidence type="ECO:0000313" key="3">
    <source>
        <dbReference type="Proteomes" id="UP001196530"/>
    </source>
</evidence>
<dbReference type="RefSeq" id="XP_043060002.1">
    <property type="nucleotide sequence ID" value="XM_043203369.1"/>
</dbReference>
<dbReference type="Proteomes" id="UP001197328">
    <property type="component" value="Unassembled WGS sequence"/>
</dbReference>
<keyword evidence="4" id="KW-1185">Reference proteome</keyword>
<dbReference type="EMBL" id="JAHLVD010000003">
    <property type="protein sequence ID" value="KAG7850942.1"/>
    <property type="molecule type" value="Genomic_DNA"/>
</dbReference>
<reference evidence="1 4" key="1">
    <citation type="journal article" date="2021" name="G3 (Bethesda)">
        <title>Genomic diversity, chromosomal rearrangements, and interspecies hybridization in the ogataea polymorpha species complex.</title>
        <authorList>
            <person name="Hanson S.J."/>
            <person name="Cinneide E.O."/>
            <person name="Salzberg L.I."/>
            <person name="Wolfe K.H."/>
            <person name="McGowan J."/>
            <person name="Fitzpatrick D.A."/>
            <person name="Matlin K."/>
        </authorList>
    </citation>
    <scope>NUCLEOTIDE SEQUENCE</scope>
    <source>
        <strain evidence="2">51-138</strain>
        <strain evidence="1">61-244</strain>
    </source>
</reference>
<gene>
    <name evidence="1" type="ORF">KL928_002848</name>
    <name evidence="2" type="ORF">KL940_001519</name>
</gene>
<dbReference type="GeneID" id="66126899"/>
<dbReference type="EMBL" id="JAHLUX010000005">
    <property type="protein sequence ID" value="KAG7818980.1"/>
    <property type="molecule type" value="Genomic_DNA"/>
</dbReference>
<dbReference type="Proteomes" id="UP001196530">
    <property type="component" value="Unassembled WGS sequence"/>
</dbReference>
<proteinExistence type="predicted"/>
<protein>
    <submittedName>
        <fullName evidence="1">Uncharacterized protein</fullName>
    </submittedName>
</protein>
<evidence type="ECO:0000313" key="4">
    <source>
        <dbReference type="Proteomes" id="UP001197328"/>
    </source>
</evidence>
<comment type="caution">
    <text evidence="1">The sequence shown here is derived from an EMBL/GenBank/DDBJ whole genome shotgun (WGS) entry which is preliminary data.</text>
</comment>
<sequence length="161" mass="18291">MLSEWHFMHGGRRSAGRLFLVSLEKLGFNRLMRNARTLLRSGRFLARAVVLTARPTVRGRIVQMAPLYHQSVRCNSISARTDGADIPESVRNLTMEQYDTSASETLESIYCDLDEFFDEHNIADADVEESVSISRPRQLTPGWHIDPEYPTRLVRAQQAAA</sequence>